<proteinExistence type="predicted"/>
<dbReference type="EMBL" id="JAPEIS010000007">
    <property type="protein sequence ID" value="KAJ8064970.1"/>
    <property type="molecule type" value="Genomic_DNA"/>
</dbReference>
<evidence type="ECO:0000313" key="2">
    <source>
        <dbReference type="Proteomes" id="UP001152300"/>
    </source>
</evidence>
<reference evidence="1" key="1">
    <citation type="submission" date="2022-11" db="EMBL/GenBank/DDBJ databases">
        <title>Genome Resource of Sclerotinia nivalis Strain SnTB1, a Plant Pathogen Isolated from American Ginseng.</title>
        <authorList>
            <person name="Fan S."/>
        </authorList>
    </citation>
    <scope>NUCLEOTIDE SEQUENCE</scope>
    <source>
        <strain evidence="1">SnTB1</strain>
    </source>
</reference>
<keyword evidence="2" id="KW-1185">Reference proteome</keyword>
<dbReference type="OrthoDB" id="5387995at2759"/>
<organism evidence="1 2">
    <name type="scientific">Sclerotinia nivalis</name>
    <dbReference type="NCBI Taxonomy" id="352851"/>
    <lineage>
        <taxon>Eukaryota</taxon>
        <taxon>Fungi</taxon>
        <taxon>Dikarya</taxon>
        <taxon>Ascomycota</taxon>
        <taxon>Pezizomycotina</taxon>
        <taxon>Leotiomycetes</taxon>
        <taxon>Helotiales</taxon>
        <taxon>Sclerotiniaceae</taxon>
        <taxon>Sclerotinia</taxon>
    </lineage>
</organism>
<gene>
    <name evidence="1" type="ORF">OCU04_007274</name>
</gene>
<name>A0A9X0ALJ9_9HELO</name>
<accession>A0A9X0ALJ9</accession>
<comment type="caution">
    <text evidence="1">The sequence shown here is derived from an EMBL/GenBank/DDBJ whole genome shotgun (WGS) entry which is preliminary data.</text>
</comment>
<protein>
    <submittedName>
        <fullName evidence="1">Uncharacterized protein</fullName>
    </submittedName>
</protein>
<sequence length="292" mass="33352">MVPLHHSMPISLHPQIQEPFHFKLLTDFPNESSLPSFASPSLPYRSKRARALSDVDGNGNFVEEGRKKRRLRLHLVTSRLSRPFSVPATNINIAYRGSCAKNFVLGGKRRFGEHGGKKEIGIGSGKNVLRKIAILNRVRLQMQMQMQMHSAREVLSVCRGSESERKEERLGLDIGIHLREIVKVTEKQNKRWNEFVLPPSPLGRSNYDVLDSEDEMFMDELEDGCEKEIYSDFNVMCPTGEGDDYEYMDTLDGLSPEDMQEQPPSPPEEGRIMEILKEERLHDSYFVCLEGS</sequence>
<dbReference type="Proteomes" id="UP001152300">
    <property type="component" value="Unassembled WGS sequence"/>
</dbReference>
<evidence type="ECO:0000313" key="1">
    <source>
        <dbReference type="EMBL" id="KAJ8064970.1"/>
    </source>
</evidence>
<dbReference type="AlphaFoldDB" id="A0A9X0ALJ9"/>